<evidence type="ECO:0000313" key="2">
    <source>
        <dbReference type="EMBL" id="TXS91258.1"/>
    </source>
</evidence>
<organism evidence="2 3">
    <name type="scientific">Parahaliea maris</name>
    <dbReference type="NCBI Taxonomy" id="2716870"/>
    <lineage>
        <taxon>Bacteria</taxon>
        <taxon>Pseudomonadati</taxon>
        <taxon>Pseudomonadota</taxon>
        <taxon>Gammaproteobacteria</taxon>
        <taxon>Cellvibrionales</taxon>
        <taxon>Halieaceae</taxon>
        <taxon>Parahaliea</taxon>
    </lineage>
</organism>
<dbReference type="RefSeq" id="WP_148069493.1">
    <property type="nucleotide sequence ID" value="NZ_VRZA01000006.1"/>
</dbReference>
<dbReference type="InterPro" id="IPR013108">
    <property type="entry name" value="Amidohydro_3"/>
</dbReference>
<dbReference type="GO" id="GO:0005829">
    <property type="term" value="C:cytosol"/>
    <property type="evidence" value="ECO:0007669"/>
    <property type="project" value="TreeGrafter"/>
</dbReference>
<accession>A0A5C8ZRY5</accession>
<dbReference type="PANTHER" id="PTHR11647:SF1">
    <property type="entry name" value="COLLAPSIN RESPONSE MEDIATOR PROTEIN"/>
    <property type="match status" value="1"/>
</dbReference>
<feature type="domain" description="Amidohydrolase 3" evidence="1">
    <location>
        <begin position="44"/>
        <end position="571"/>
    </location>
</feature>
<dbReference type="Proteomes" id="UP000321039">
    <property type="component" value="Unassembled WGS sequence"/>
</dbReference>
<keyword evidence="2" id="KW-0378">Hydrolase</keyword>
<comment type="caution">
    <text evidence="2">The sequence shown here is derived from an EMBL/GenBank/DDBJ whole genome shotgun (WGS) entry which is preliminary data.</text>
</comment>
<dbReference type="InterPro" id="IPR032466">
    <property type="entry name" value="Metal_Hydrolase"/>
</dbReference>
<gene>
    <name evidence="2" type="ORF">FV139_16090</name>
</gene>
<dbReference type="InterPro" id="IPR050378">
    <property type="entry name" value="Metallo-dep_Hydrolases_sf"/>
</dbReference>
<dbReference type="AlphaFoldDB" id="A0A5C8ZRY5"/>
<dbReference type="Gene3D" id="3.20.20.140">
    <property type="entry name" value="Metal-dependent hydrolases"/>
    <property type="match status" value="2"/>
</dbReference>
<protein>
    <submittedName>
        <fullName evidence="2">Amidohydrolase family protein</fullName>
    </submittedName>
</protein>
<dbReference type="Pfam" id="PF07969">
    <property type="entry name" value="Amidohydro_3"/>
    <property type="match status" value="1"/>
</dbReference>
<dbReference type="SUPFAM" id="SSF51556">
    <property type="entry name" value="Metallo-dependent hydrolases"/>
    <property type="match status" value="1"/>
</dbReference>
<dbReference type="EMBL" id="VRZA01000006">
    <property type="protein sequence ID" value="TXS91258.1"/>
    <property type="molecule type" value="Genomic_DNA"/>
</dbReference>
<proteinExistence type="predicted"/>
<evidence type="ECO:0000259" key="1">
    <source>
        <dbReference type="Pfam" id="PF07969"/>
    </source>
</evidence>
<evidence type="ECO:0000313" key="3">
    <source>
        <dbReference type="Proteomes" id="UP000321039"/>
    </source>
</evidence>
<dbReference type="GO" id="GO:0016812">
    <property type="term" value="F:hydrolase activity, acting on carbon-nitrogen (but not peptide) bonds, in cyclic amides"/>
    <property type="evidence" value="ECO:0007669"/>
    <property type="project" value="TreeGrafter"/>
</dbReference>
<keyword evidence="3" id="KW-1185">Reference proteome</keyword>
<dbReference type="PANTHER" id="PTHR11647">
    <property type="entry name" value="HYDRANTOINASE/DIHYDROPYRIMIDINASE FAMILY MEMBER"/>
    <property type="match status" value="1"/>
</dbReference>
<sequence>MHYDLKIINGTVFDGEGNDPVQAGVAVKDGIIVALGDCEGEATRVIDAAGRIVTPGFIDLHTHYDGQVSWDADMQPSVNHGVSTVVMGSCGVGFAPVREADRDKLIRIMEGVEDIPGTALAEGITWDWETLPEYMDALDAKPHSIDFAVQVTHDPLRVYVMGDRAVFDEEATDSDIAEMRRLTREALEAGAIGFSTGRSDVHRSADGEWTPASEASSGELAGIASAFDGLYHGVLQAVNDFNLERVADDGDRFDEEFDLLESFASAANGRPFSLSLMQRDFAPDQWLRIIDRAEQAIGKGLNMRLQTAPRGIGVTVGLQCTFHPFIGFPSYKRICHLSLAERVEKMRDPAFKAQLLTEKSEPVAGDGTPVPPIADALLAAVDFVASKTFRLGENPDYEQTEETSVLQMAKDKRVPTLEMIYDLMLESDGKELLYFPIYNYTEMNYDNVFTMMKHPLSIMGLSDGGAHVGTVCDSSFPTYLLSYWTRDRQRGGKLELKDAVRRLTSDIADYCGMVDRGRLRVGLKANINVIDMDGLRLHAPHMEQDLPAGGQRLLQEATGYNAVIVAGEVVVENDQLTGAYPGRLVRVNQLARELAA</sequence>
<reference evidence="2 3" key="1">
    <citation type="submission" date="2019-08" db="EMBL/GenBank/DDBJ databases">
        <title>Parahaliea maris sp. nov., isolated from the surface seawater.</title>
        <authorList>
            <person name="Liu Y."/>
        </authorList>
    </citation>
    <scope>NUCLEOTIDE SEQUENCE [LARGE SCALE GENOMIC DNA]</scope>
    <source>
        <strain evidence="2 3">HSLHS9</strain>
    </source>
</reference>
<dbReference type="SUPFAM" id="SSF51338">
    <property type="entry name" value="Composite domain of metallo-dependent hydrolases"/>
    <property type="match status" value="1"/>
</dbReference>
<name>A0A5C8ZRY5_9GAMM</name>
<dbReference type="CDD" id="cd01297">
    <property type="entry name" value="D-aminoacylase"/>
    <property type="match status" value="1"/>
</dbReference>
<dbReference type="InterPro" id="IPR011059">
    <property type="entry name" value="Metal-dep_hydrolase_composite"/>
</dbReference>